<comment type="caution">
    <text evidence="1">The sequence shown here is derived from an EMBL/GenBank/DDBJ whole genome shotgun (WGS) entry which is preliminary data.</text>
</comment>
<evidence type="ECO:0000313" key="1">
    <source>
        <dbReference type="EMBL" id="KAK5059938.1"/>
    </source>
</evidence>
<gene>
    <name evidence="1" type="ORF">LTR84_009821</name>
</gene>
<protein>
    <recommendedName>
        <fullName evidence="3">N-acetyltransferase domain-containing protein</fullName>
    </recommendedName>
</protein>
<name>A0AAV9NLV2_9EURO</name>
<dbReference type="AlphaFoldDB" id="A0AAV9NLV2"/>
<keyword evidence="2" id="KW-1185">Reference proteome</keyword>
<sequence>MATSLLLRVLTTQELAADKSLVPLVNMINNVYGRGLEGVEDLIDRYSGSDALLDDLGTEGLCAFMLDTSQNLRPVAVVGAKRWKGYRNRGNPYDNGGDWEIGPAASDGDPQYRKKGLVDQCLEALYTRLLAGEQAGTVRLRMTVLEDVNAPYWRRKGYEQDGERWVIPRGRWHKLFEYTVIDMVKEISVIPSPGMGT</sequence>
<proteinExistence type="predicted"/>
<dbReference type="GeneID" id="89977979"/>
<evidence type="ECO:0008006" key="3">
    <source>
        <dbReference type="Google" id="ProtNLM"/>
    </source>
</evidence>
<dbReference type="SUPFAM" id="SSF55729">
    <property type="entry name" value="Acyl-CoA N-acyltransferases (Nat)"/>
    <property type="match status" value="1"/>
</dbReference>
<reference evidence="1 2" key="1">
    <citation type="submission" date="2023-08" db="EMBL/GenBank/DDBJ databases">
        <title>Black Yeasts Isolated from many extreme environments.</title>
        <authorList>
            <person name="Coleine C."/>
            <person name="Stajich J.E."/>
            <person name="Selbmann L."/>
        </authorList>
    </citation>
    <scope>NUCLEOTIDE SEQUENCE [LARGE SCALE GENOMIC DNA]</scope>
    <source>
        <strain evidence="1 2">CCFEE 5792</strain>
    </source>
</reference>
<accession>A0AAV9NLV2</accession>
<dbReference type="InterPro" id="IPR016181">
    <property type="entry name" value="Acyl_CoA_acyltransferase"/>
</dbReference>
<dbReference type="RefSeq" id="XP_064709759.1">
    <property type="nucleotide sequence ID" value="XM_064853360.1"/>
</dbReference>
<evidence type="ECO:0000313" key="2">
    <source>
        <dbReference type="Proteomes" id="UP001358417"/>
    </source>
</evidence>
<dbReference type="Proteomes" id="UP001358417">
    <property type="component" value="Unassembled WGS sequence"/>
</dbReference>
<organism evidence="1 2">
    <name type="scientific">Exophiala bonariae</name>
    <dbReference type="NCBI Taxonomy" id="1690606"/>
    <lineage>
        <taxon>Eukaryota</taxon>
        <taxon>Fungi</taxon>
        <taxon>Dikarya</taxon>
        <taxon>Ascomycota</taxon>
        <taxon>Pezizomycotina</taxon>
        <taxon>Eurotiomycetes</taxon>
        <taxon>Chaetothyriomycetidae</taxon>
        <taxon>Chaetothyriales</taxon>
        <taxon>Herpotrichiellaceae</taxon>
        <taxon>Exophiala</taxon>
    </lineage>
</organism>
<dbReference type="EMBL" id="JAVRRD010000004">
    <property type="protein sequence ID" value="KAK5059938.1"/>
    <property type="molecule type" value="Genomic_DNA"/>
</dbReference>